<evidence type="ECO:0000256" key="3">
    <source>
        <dbReference type="ARBA" id="ARBA00022679"/>
    </source>
</evidence>
<dbReference type="SUPFAM" id="SSF53335">
    <property type="entry name" value="S-adenosyl-L-methionine-dependent methyltransferases"/>
    <property type="match status" value="1"/>
</dbReference>
<keyword evidence="4" id="KW-0949">S-adenosyl-L-methionine</keyword>
<dbReference type="PANTHER" id="PTHR43667">
    <property type="entry name" value="CYCLOPROPANE-FATTY-ACYL-PHOSPHOLIPID SYNTHASE"/>
    <property type="match status" value="1"/>
</dbReference>
<dbReference type="CDD" id="cd02440">
    <property type="entry name" value="AdoMet_MTases"/>
    <property type="match status" value="1"/>
</dbReference>
<dbReference type="RefSeq" id="WP_141966551.1">
    <property type="nucleotide sequence ID" value="NZ_VFPO01000001.1"/>
</dbReference>
<dbReference type="Pfam" id="PF02353">
    <property type="entry name" value="CMAS"/>
    <property type="match status" value="1"/>
</dbReference>
<evidence type="ECO:0000256" key="1">
    <source>
        <dbReference type="ARBA" id="ARBA00010815"/>
    </source>
</evidence>
<evidence type="ECO:0000256" key="2">
    <source>
        <dbReference type="ARBA" id="ARBA00022603"/>
    </source>
</evidence>
<comment type="similarity">
    <text evidence="1">Belongs to the CFA/CMAS family.</text>
</comment>
<evidence type="ECO:0000256" key="5">
    <source>
        <dbReference type="ARBA" id="ARBA00023098"/>
    </source>
</evidence>
<evidence type="ECO:0000313" key="8">
    <source>
        <dbReference type="Proteomes" id="UP000316706"/>
    </source>
</evidence>
<keyword evidence="8" id="KW-1185">Reference proteome</keyword>
<dbReference type="GO" id="GO:0008168">
    <property type="term" value="F:methyltransferase activity"/>
    <property type="evidence" value="ECO:0007669"/>
    <property type="project" value="UniProtKB-KW"/>
</dbReference>
<dbReference type="Gene3D" id="3.40.50.150">
    <property type="entry name" value="Vaccinia Virus protein VP39"/>
    <property type="match status" value="1"/>
</dbReference>
<evidence type="ECO:0000256" key="4">
    <source>
        <dbReference type="ARBA" id="ARBA00022691"/>
    </source>
</evidence>
<dbReference type="Proteomes" id="UP000316706">
    <property type="component" value="Unassembled WGS sequence"/>
</dbReference>
<reference evidence="7 8" key="1">
    <citation type="submission" date="2019-06" db="EMBL/GenBank/DDBJ databases">
        <title>Sequencing the genomes of 1000 actinobacteria strains.</title>
        <authorList>
            <person name="Klenk H.-P."/>
        </authorList>
    </citation>
    <scope>NUCLEOTIDE SEQUENCE [LARGE SCALE GENOMIC DNA]</scope>
    <source>
        <strain evidence="7 8">DSM 45043</strain>
    </source>
</reference>
<dbReference type="GO" id="GO:0032259">
    <property type="term" value="P:methylation"/>
    <property type="evidence" value="ECO:0007669"/>
    <property type="project" value="UniProtKB-KW"/>
</dbReference>
<dbReference type="InterPro" id="IPR029063">
    <property type="entry name" value="SAM-dependent_MTases_sf"/>
</dbReference>
<proteinExistence type="inferred from homology"/>
<feature type="region of interest" description="Disordered" evidence="6">
    <location>
        <begin position="1"/>
        <end position="20"/>
    </location>
</feature>
<dbReference type="GO" id="GO:0006629">
    <property type="term" value="P:lipid metabolic process"/>
    <property type="evidence" value="ECO:0007669"/>
    <property type="project" value="UniProtKB-KW"/>
</dbReference>
<keyword evidence="2" id="KW-0489">Methyltransferase</keyword>
<protein>
    <submittedName>
        <fullName evidence="7">Cyclopropane-fatty-acyl-phospholipid synthase</fullName>
    </submittedName>
</protein>
<keyword evidence="5" id="KW-0443">Lipid metabolism</keyword>
<dbReference type="AlphaFoldDB" id="A0A543IAH5"/>
<accession>A0A543IAH5</accession>
<dbReference type="OrthoDB" id="9782855at2"/>
<dbReference type="EMBL" id="VFPO01000001">
    <property type="protein sequence ID" value="TQM67579.1"/>
    <property type="molecule type" value="Genomic_DNA"/>
</dbReference>
<sequence length="457" mass="48175">MRDGDAVRDEAGTAAADPREAAGEAVRESALAAGVADRLVPLLTKIMLGEERGSADDLPIRVLAWDGSAVGPAAAPAYVIRHRRALRRLLWKPGEVGFARAYIAGELDIEGDVFAALDAVQRVMDGGEPIRLSADDKRDIVRTAVTLGAVGPEPRPPEEEREVRDLGPMGEPAAFFARILGEGLAHGTGLWHGASDLDAPDLDARDLDARDLKAAQDAAHEAVAERLGLFPGARVLDLNCGWGAFALHAAARHGARVVGLARTPGQAEHVRAAAERSGADVEVRGWELPEPGDGPYDAIVGLADAAPLDRPAAPLAGLLAPGGRLVLQQPAGRPAPHRRRRSLATGYPFPDAAGPRPLGALVDELDGAGLEVRGVTVLREHHARTLRAWATRLQRHWTECAELAGPGRARVWLLHLAASALACDNGRIGRYEIRAKRTNSGGGGHHFAPAGPAVTAR</sequence>
<organism evidence="7 8">
    <name type="scientific">Actinomadura hallensis</name>
    <dbReference type="NCBI Taxonomy" id="337895"/>
    <lineage>
        <taxon>Bacteria</taxon>
        <taxon>Bacillati</taxon>
        <taxon>Actinomycetota</taxon>
        <taxon>Actinomycetes</taxon>
        <taxon>Streptosporangiales</taxon>
        <taxon>Thermomonosporaceae</taxon>
        <taxon>Actinomadura</taxon>
    </lineage>
</organism>
<evidence type="ECO:0000256" key="6">
    <source>
        <dbReference type="SAM" id="MobiDB-lite"/>
    </source>
</evidence>
<evidence type="ECO:0000313" key="7">
    <source>
        <dbReference type="EMBL" id="TQM67579.1"/>
    </source>
</evidence>
<dbReference type="PANTHER" id="PTHR43667:SF1">
    <property type="entry name" value="CYCLOPROPANE-FATTY-ACYL-PHOSPHOLIPID SYNTHASE"/>
    <property type="match status" value="1"/>
</dbReference>
<gene>
    <name evidence="7" type="ORF">FHX41_1195</name>
</gene>
<name>A0A543IAH5_9ACTN</name>
<comment type="caution">
    <text evidence="7">The sequence shown here is derived from an EMBL/GenBank/DDBJ whole genome shotgun (WGS) entry which is preliminary data.</text>
</comment>
<dbReference type="InterPro" id="IPR050723">
    <property type="entry name" value="CFA/CMAS"/>
</dbReference>
<keyword evidence="3" id="KW-0808">Transferase</keyword>